<feature type="compositionally biased region" description="Basic and acidic residues" evidence="1">
    <location>
        <begin position="42"/>
        <end position="58"/>
    </location>
</feature>
<feature type="region of interest" description="Disordered" evidence="1">
    <location>
        <begin position="1"/>
        <end position="58"/>
    </location>
</feature>
<evidence type="ECO:0000313" key="2">
    <source>
        <dbReference type="EMBL" id="GMN35735.1"/>
    </source>
</evidence>
<keyword evidence="3" id="KW-1185">Reference proteome</keyword>
<gene>
    <name evidence="2" type="ORF">TIFTF001_005486</name>
</gene>
<organism evidence="2 3">
    <name type="scientific">Ficus carica</name>
    <name type="common">Common fig</name>
    <dbReference type="NCBI Taxonomy" id="3494"/>
    <lineage>
        <taxon>Eukaryota</taxon>
        <taxon>Viridiplantae</taxon>
        <taxon>Streptophyta</taxon>
        <taxon>Embryophyta</taxon>
        <taxon>Tracheophyta</taxon>
        <taxon>Spermatophyta</taxon>
        <taxon>Magnoliopsida</taxon>
        <taxon>eudicotyledons</taxon>
        <taxon>Gunneridae</taxon>
        <taxon>Pentapetalae</taxon>
        <taxon>rosids</taxon>
        <taxon>fabids</taxon>
        <taxon>Rosales</taxon>
        <taxon>Moraceae</taxon>
        <taxon>Ficeae</taxon>
        <taxon>Ficus</taxon>
    </lineage>
</organism>
<dbReference type="EMBL" id="BTGU01000005">
    <property type="protein sequence ID" value="GMN35735.1"/>
    <property type="molecule type" value="Genomic_DNA"/>
</dbReference>
<comment type="caution">
    <text evidence="2">The sequence shown here is derived from an EMBL/GenBank/DDBJ whole genome shotgun (WGS) entry which is preliminary data.</text>
</comment>
<feature type="compositionally biased region" description="Polar residues" evidence="1">
    <location>
        <begin position="1"/>
        <end position="13"/>
    </location>
</feature>
<dbReference type="AlphaFoldDB" id="A0AA87ZM41"/>
<reference evidence="2" key="1">
    <citation type="submission" date="2023-07" db="EMBL/GenBank/DDBJ databases">
        <title>draft genome sequence of fig (Ficus carica).</title>
        <authorList>
            <person name="Takahashi T."/>
            <person name="Nishimura K."/>
        </authorList>
    </citation>
    <scope>NUCLEOTIDE SEQUENCE</scope>
</reference>
<proteinExistence type="predicted"/>
<evidence type="ECO:0000256" key="1">
    <source>
        <dbReference type="SAM" id="MobiDB-lite"/>
    </source>
</evidence>
<dbReference type="Proteomes" id="UP001187192">
    <property type="component" value="Unassembled WGS sequence"/>
</dbReference>
<protein>
    <submittedName>
        <fullName evidence="2">Uncharacterized protein</fullName>
    </submittedName>
</protein>
<sequence length="58" mass="6708">MPSSEQRASSAPTSDCRRCSAAETAMATTSLATRRRSWGRRRSSEERNKQIEEREWDF</sequence>
<accession>A0AA87ZM41</accession>
<evidence type="ECO:0000313" key="3">
    <source>
        <dbReference type="Proteomes" id="UP001187192"/>
    </source>
</evidence>
<name>A0AA87ZM41_FICCA</name>